<sequence length="640" mass="63044">MTQAVTFTVDSTGDGGDSNTGDGICDDGTGNCTLRAAIEQANASAGADVIHFDIGGGGVQTITPGSSLPFIMSPVTIDGTSQPGFGGSPIIELDGSSAGAGAFGITFLGGSSLVRGLVINRFSGTNGRGLSVGVNGGNVIEDNFIGTNVAGTSDEGNTTGIVISSISNNTMSDNLISGNDISAITLDGASSTGNVIRGNLIGTNASGSAALSNGGGTSSEDGSRAIHLNNGASNNTIGGTSSGDENVISGNFGHGIFINGGSGNVIQGNLIGTNAAGNAALGNTLNGIAVFGSDNTIGGTSTAAANVLSGNGVGITISGAGVASTGNEIQGNRIGTNAAGTSALGNLDGVRISGNAQNNTVGGTAAGAGNLISGNDDFGVRIEGNAATGNAVLSNAIFDNGDLGIDLGANGVTSNDSGDGDNGPNHQQNFPELTVATTGELSGTLNSAANTSFTLEFFINSTCDPSDHGEGESLLGSMTVTTNGSGDADFTFPFPGPVAIGDLITATATDPNDNTSEFSECLEAEVLLVEIDIKPGSADNCINNDGNGVIPVAILSSSDFDATQVDPLTVSLESLAVRLRGNGQPQASAEDVNNDGLDDLVMQIEDVDGIFEEGDTTATLTGETFDGTQIQGTDSICIVP</sequence>
<feature type="region of interest" description="Disordered" evidence="1">
    <location>
        <begin position="411"/>
        <end position="430"/>
    </location>
</feature>
<feature type="region of interest" description="Disordered" evidence="1">
    <location>
        <begin position="1"/>
        <end position="23"/>
    </location>
</feature>
<dbReference type="SMART" id="SM00710">
    <property type="entry name" value="PbH1"/>
    <property type="match status" value="7"/>
</dbReference>
<dbReference type="InterPro" id="IPR006626">
    <property type="entry name" value="PbH1"/>
</dbReference>
<evidence type="ECO:0000313" key="2">
    <source>
        <dbReference type="EMBL" id="ETX07980.1"/>
    </source>
</evidence>
<protein>
    <recommendedName>
        <fullName evidence="4">Right handed beta helix domain-containing protein</fullName>
    </recommendedName>
</protein>
<dbReference type="Proteomes" id="UP000019140">
    <property type="component" value="Unassembled WGS sequence"/>
</dbReference>
<keyword evidence="3" id="KW-1185">Reference proteome</keyword>
<evidence type="ECO:0000313" key="3">
    <source>
        <dbReference type="Proteomes" id="UP000019140"/>
    </source>
</evidence>
<dbReference type="HOGENOM" id="CLU_427417_0_0_7"/>
<dbReference type="SUPFAM" id="SSF51126">
    <property type="entry name" value="Pectin lyase-like"/>
    <property type="match status" value="1"/>
</dbReference>
<organism evidence="2 3">
    <name type="scientific">Candidatus Entotheonella gemina</name>
    <dbReference type="NCBI Taxonomy" id="1429439"/>
    <lineage>
        <taxon>Bacteria</taxon>
        <taxon>Pseudomonadati</taxon>
        <taxon>Nitrospinota/Tectimicrobiota group</taxon>
        <taxon>Candidatus Tectimicrobiota</taxon>
        <taxon>Candidatus Entotheonellia</taxon>
        <taxon>Candidatus Entotheonellales</taxon>
        <taxon>Candidatus Entotheonellaceae</taxon>
        <taxon>Candidatus Entotheonella</taxon>
    </lineage>
</organism>
<name>W4MCR0_9BACT</name>
<feature type="region of interest" description="Disordered" evidence="1">
    <location>
        <begin position="209"/>
        <end position="238"/>
    </location>
</feature>
<reference evidence="2 3" key="1">
    <citation type="journal article" date="2014" name="Nature">
        <title>An environmental bacterial taxon with a large and distinct metabolic repertoire.</title>
        <authorList>
            <person name="Wilson M.C."/>
            <person name="Mori T."/>
            <person name="Ruckert C."/>
            <person name="Uria A.R."/>
            <person name="Helf M.J."/>
            <person name="Takada K."/>
            <person name="Gernert C."/>
            <person name="Steffens U.A."/>
            <person name="Heycke N."/>
            <person name="Schmitt S."/>
            <person name="Rinke C."/>
            <person name="Helfrich E.J."/>
            <person name="Brachmann A.O."/>
            <person name="Gurgui C."/>
            <person name="Wakimoto T."/>
            <person name="Kracht M."/>
            <person name="Crusemann M."/>
            <person name="Hentschel U."/>
            <person name="Abe I."/>
            <person name="Matsunaga S."/>
            <person name="Kalinowski J."/>
            <person name="Takeyama H."/>
            <person name="Piel J."/>
        </authorList>
    </citation>
    <scope>NUCLEOTIDE SEQUENCE [LARGE SCALE GENOMIC DNA]</scope>
    <source>
        <strain evidence="3">TSY2</strain>
    </source>
</reference>
<evidence type="ECO:0000256" key="1">
    <source>
        <dbReference type="SAM" id="MobiDB-lite"/>
    </source>
</evidence>
<comment type="caution">
    <text evidence="2">The sequence shown here is derived from an EMBL/GenBank/DDBJ whole genome shotgun (WGS) entry which is preliminary data.</text>
</comment>
<dbReference type="InterPro" id="IPR011050">
    <property type="entry name" value="Pectin_lyase_fold/virulence"/>
</dbReference>
<dbReference type="AlphaFoldDB" id="W4MCR0"/>
<gene>
    <name evidence="2" type="ORF">ETSY2_08075</name>
</gene>
<accession>W4MCR0</accession>
<feature type="compositionally biased region" description="Low complexity" evidence="1">
    <location>
        <begin position="1"/>
        <end position="12"/>
    </location>
</feature>
<dbReference type="EMBL" id="AZHX01000329">
    <property type="protein sequence ID" value="ETX07980.1"/>
    <property type="molecule type" value="Genomic_DNA"/>
</dbReference>
<evidence type="ECO:0008006" key="4">
    <source>
        <dbReference type="Google" id="ProtNLM"/>
    </source>
</evidence>
<proteinExistence type="predicted"/>